<dbReference type="GO" id="GO:0008233">
    <property type="term" value="F:peptidase activity"/>
    <property type="evidence" value="ECO:0007669"/>
    <property type="project" value="InterPro"/>
</dbReference>
<dbReference type="Pfam" id="PF13539">
    <property type="entry name" value="Peptidase_M15_4"/>
    <property type="match status" value="1"/>
</dbReference>
<dbReference type="Gene3D" id="3.30.1380.10">
    <property type="match status" value="1"/>
</dbReference>
<evidence type="ECO:0000256" key="1">
    <source>
        <dbReference type="ARBA" id="ARBA00005662"/>
    </source>
</evidence>
<dbReference type="SUPFAM" id="SSF55166">
    <property type="entry name" value="Hedgehog/DD-peptidase"/>
    <property type="match status" value="1"/>
</dbReference>
<evidence type="ECO:0000256" key="2">
    <source>
        <dbReference type="SAM" id="MobiDB-lite"/>
    </source>
</evidence>
<dbReference type="Gene3D" id="3.60.21.10">
    <property type="match status" value="1"/>
</dbReference>
<dbReference type="SMART" id="SM00854">
    <property type="entry name" value="PGA_cap"/>
    <property type="match status" value="1"/>
</dbReference>
<sequence length="579" mass="59225">MAVLAAAGVLAGVPLPDTPAEPVAATGAPEPPVVAPSPEVTASPTPDPVADDETLRLAFAGDVHFEGAFSGVPAAADTTLGPMSDVLRAADLAMVNLESAVTTRGEPAAKELEVASNRFWFRTPPSALDVLARSGVDVVSVANNHGADYGAVGVADTVAAGETGAVPIVGAGRTDRQAFAPHRVRVKGTDVAVHAADASPLESADPTWAAAPGTGPGLASARGDGAAVLAEAVRASAAKDDLVIVYLHWGEEYNACPVESQESLAAKLAAAGADVVVGAHAHTPSGAGLLGDTYVGYGLGNFYWYHGRASESGVLLLSFRDGKIVGDEWRPGAIPPEGGGPVQLGGSAATAAVRAWHELRGCTGLAAGPGPDAAAADPPPDGVAPELPGFTSSIEPVGPSVSLAMRNHDPVACPVPLTDLRYVTVTHVGFDGRARRGELVVHADVAAGVVDVFAELYAARFPIERMLLVDEYGGDDDRSMAANNTSAYNCRRVAGQTTWSNHAYGRAIDINPVQNPYVVGGDVRPAAALPYLDVDRGAGAPPVPGVIQDGGVVREAFERAGWEWGGLFSDPDYQHFSIS</sequence>
<evidence type="ECO:0000313" key="4">
    <source>
        <dbReference type="EMBL" id="SEF17349.1"/>
    </source>
</evidence>
<dbReference type="AlphaFoldDB" id="A0A1H5PUG4"/>
<dbReference type="InterPro" id="IPR052169">
    <property type="entry name" value="CW_Biosynth-Accessory"/>
</dbReference>
<dbReference type="InterPro" id="IPR009045">
    <property type="entry name" value="Zn_M74/Hedgehog-like"/>
</dbReference>
<dbReference type="InterPro" id="IPR039561">
    <property type="entry name" value="Peptidase_M15C"/>
</dbReference>
<dbReference type="PANTHER" id="PTHR33393">
    <property type="entry name" value="POLYGLUTAMINE SYNTHESIS ACCESSORY PROTEIN RV0574C-RELATED"/>
    <property type="match status" value="1"/>
</dbReference>
<dbReference type="InterPro" id="IPR029052">
    <property type="entry name" value="Metallo-depent_PP-like"/>
</dbReference>
<evidence type="ECO:0000259" key="3">
    <source>
        <dbReference type="SMART" id="SM00854"/>
    </source>
</evidence>
<proteinExistence type="inferred from homology"/>
<reference evidence="5" key="1">
    <citation type="submission" date="2016-10" db="EMBL/GenBank/DDBJ databases">
        <authorList>
            <person name="Varghese N."/>
            <person name="Submissions S."/>
        </authorList>
    </citation>
    <scope>NUCLEOTIDE SEQUENCE [LARGE SCALE GENOMIC DNA]</scope>
    <source>
        <strain evidence="5">DSM 45237</strain>
    </source>
</reference>
<evidence type="ECO:0000313" key="5">
    <source>
        <dbReference type="Proteomes" id="UP000181980"/>
    </source>
</evidence>
<feature type="region of interest" description="Disordered" evidence="2">
    <location>
        <begin position="21"/>
        <end position="48"/>
    </location>
</feature>
<feature type="domain" description="Capsule synthesis protein CapA" evidence="3">
    <location>
        <begin position="56"/>
        <end position="306"/>
    </location>
</feature>
<dbReference type="PANTHER" id="PTHR33393:SF13">
    <property type="entry name" value="PGA BIOSYNTHESIS PROTEIN CAPA"/>
    <property type="match status" value="1"/>
</dbReference>
<dbReference type="EMBL" id="FNUC01000004">
    <property type="protein sequence ID" value="SEF17349.1"/>
    <property type="molecule type" value="Genomic_DNA"/>
</dbReference>
<dbReference type="InterPro" id="IPR019079">
    <property type="entry name" value="Capsule_synth_CapA"/>
</dbReference>
<comment type="similarity">
    <text evidence="1">Belongs to the CapA family.</text>
</comment>
<keyword evidence="5" id="KW-1185">Reference proteome</keyword>
<protein>
    <submittedName>
        <fullName evidence="4">Poly-gamma-glutamate synthesis protein (Capsule biosynthesis protein)</fullName>
    </submittedName>
</protein>
<accession>A0A1H5PUG4</accession>
<dbReference type="STRING" id="561176.SAMN04488561_5823"/>
<dbReference type="CDD" id="cd07381">
    <property type="entry name" value="MPP_CapA"/>
    <property type="match status" value="1"/>
</dbReference>
<name>A0A1H5PUG4_9ACTN</name>
<dbReference type="Pfam" id="PF09587">
    <property type="entry name" value="PGA_cap"/>
    <property type="match status" value="1"/>
</dbReference>
<dbReference type="SUPFAM" id="SSF56300">
    <property type="entry name" value="Metallo-dependent phosphatases"/>
    <property type="match status" value="1"/>
</dbReference>
<gene>
    <name evidence="4" type="ORF">SAMN04488561_5823</name>
</gene>
<dbReference type="Proteomes" id="UP000181980">
    <property type="component" value="Unassembled WGS sequence"/>
</dbReference>
<organism evidence="4 5">
    <name type="scientific">Jiangella alba</name>
    <dbReference type="NCBI Taxonomy" id="561176"/>
    <lineage>
        <taxon>Bacteria</taxon>
        <taxon>Bacillati</taxon>
        <taxon>Actinomycetota</taxon>
        <taxon>Actinomycetes</taxon>
        <taxon>Jiangellales</taxon>
        <taxon>Jiangellaceae</taxon>
        <taxon>Jiangella</taxon>
    </lineage>
</organism>